<name>A0ABD1T9H7_9LAMI</name>
<comment type="caution">
    <text evidence="2">The sequence shown here is derived from an EMBL/GenBank/DDBJ whole genome shotgun (WGS) entry which is preliminary data.</text>
</comment>
<evidence type="ECO:0000256" key="1">
    <source>
        <dbReference type="SAM" id="MobiDB-lite"/>
    </source>
</evidence>
<feature type="compositionally biased region" description="Polar residues" evidence="1">
    <location>
        <begin position="16"/>
        <end position="32"/>
    </location>
</feature>
<keyword evidence="3" id="KW-1185">Reference proteome</keyword>
<gene>
    <name evidence="2" type="ORF">Fot_32845</name>
</gene>
<sequence>MYYKYTPTPLPLPKECTSTTGRGRLNGQTSPSEHIDWGKRQEKDGACRSGRRGVGDSRWRGRKENKNTRIIRQRREGGGLKVSVGYGISPPGRKGKNNRVQEITQQAMEEKEGS</sequence>
<feature type="compositionally biased region" description="Basic and acidic residues" evidence="1">
    <location>
        <begin position="33"/>
        <end position="46"/>
    </location>
</feature>
<dbReference type="AlphaFoldDB" id="A0ABD1T9H7"/>
<dbReference type="Proteomes" id="UP001604277">
    <property type="component" value="Unassembled WGS sequence"/>
</dbReference>
<reference evidence="3" key="1">
    <citation type="submission" date="2024-07" db="EMBL/GenBank/DDBJ databases">
        <title>Two chromosome-level genome assemblies of Korean endemic species Abeliophyllum distichum and Forsythia ovata (Oleaceae).</title>
        <authorList>
            <person name="Jang H."/>
        </authorList>
    </citation>
    <scope>NUCLEOTIDE SEQUENCE [LARGE SCALE GENOMIC DNA]</scope>
</reference>
<organism evidence="2 3">
    <name type="scientific">Forsythia ovata</name>
    <dbReference type="NCBI Taxonomy" id="205694"/>
    <lineage>
        <taxon>Eukaryota</taxon>
        <taxon>Viridiplantae</taxon>
        <taxon>Streptophyta</taxon>
        <taxon>Embryophyta</taxon>
        <taxon>Tracheophyta</taxon>
        <taxon>Spermatophyta</taxon>
        <taxon>Magnoliopsida</taxon>
        <taxon>eudicotyledons</taxon>
        <taxon>Gunneridae</taxon>
        <taxon>Pentapetalae</taxon>
        <taxon>asterids</taxon>
        <taxon>lamiids</taxon>
        <taxon>Lamiales</taxon>
        <taxon>Oleaceae</taxon>
        <taxon>Forsythieae</taxon>
        <taxon>Forsythia</taxon>
    </lineage>
</organism>
<proteinExistence type="predicted"/>
<feature type="region of interest" description="Disordered" evidence="1">
    <location>
        <begin position="1"/>
        <end position="99"/>
    </location>
</feature>
<protein>
    <submittedName>
        <fullName evidence="2">Uncharacterized protein</fullName>
    </submittedName>
</protein>
<evidence type="ECO:0000313" key="2">
    <source>
        <dbReference type="EMBL" id="KAL2509198.1"/>
    </source>
</evidence>
<accession>A0ABD1T9H7</accession>
<dbReference type="EMBL" id="JBFOLJ010000009">
    <property type="protein sequence ID" value="KAL2509198.1"/>
    <property type="molecule type" value="Genomic_DNA"/>
</dbReference>
<evidence type="ECO:0000313" key="3">
    <source>
        <dbReference type="Proteomes" id="UP001604277"/>
    </source>
</evidence>
<feature type="compositionally biased region" description="Basic and acidic residues" evidence="1">
    <location>
        <begin position="53"/>
        <end position="78"/>
    </location>
</feature>